<organism evidence="1 2">
    <name type="scientific">Streptomyces europaeiscabiei</name>
    <dbReference type="NCBI Taxonomy" id="146819"/>
    <lineage>
        <taxon>Bacteria</taxon>
        <taxon>Bacillati</taxon>
        <taxon>Actinomycetota</taxon>
        <taxon>Actinomycetes</taxon>
        <taxon>Kitasatosporales</taxon>
        <taxon>Streptomycetaceae</taxon>
        <taxon>Streptomyces</taxon>
    </lineage>
</organism>
<protein>
    <submittedName>
        <fullName evidence="1">Uncharacterized protein</fullName>
    </submittedName>
</protein>
<keyword evidence="2" id="KW-1185">Reference proteome</keyword>
<gene>
    <name evidence="1" type="ORF">PV662_36985</name>
</gene>
<reference evidence="1 2" key="1">
    <citation type="journal article" date="2023" name="Microb. Genom.">
        <title>Mesoterricola silvestris gen. nov., sp. nov., Mesoterricola sediminis sp. nov., Geothrix oryzae sp. nov., Geothrix edaphica sp. nov., Geothrix rubra sp. nov., and Geothrix limicola sp. nov., six novel members of Acidobacteriota isolated from soils.</title>
        <authorList>
            <person name="Weisberg A.J."/>
            <person name="Pearce E."/>
            <person name="Kramer C.G."/>
            <person name="Chang J.H."/>
            <person name="Clarke C.R."/>
        </authorList>
    </citation>
    <scope>NUCLEOTIDE SEQUENCE [LARGE SCALE GENOMIC DNA]</scope>
    <source>
        <strain evidence="1 2">ID09-01A</strain>
    </source>
</reference>
<dbReference type="EMBL" id="JARAYU010000018">
    <property type="protein sequence ID" value="MDX3705246.1"/>
    <property type="molecule type" value="Genomic_DNA"/>
</dbReference>
<comment type="caution">
    <text evidence="1">The sequence shown here is derived from an EMBL/GenBank/DDBJ whole genome shotgun (WGS) entry which is preliminary data.</text>
</comment>
<accession>A0ABU4NRJ2</accession>
<proteinExistence type="predicted"/>
<name>A0ABU4NRJ2_9ACTN</name>
<dbReference type="Proteomes" id="UP001271274">
    <property type="component" value="Unassembled WGS sequence"/>
</dbReference>
<evidence type="ECO:0000313" key="1">
    <source>
        <dbReference type="EMBL" id="MDX3705246.1"/>
    </source>
</evidence>
<sequence>MKTRVGIITAALYKPRFRRPPVGHELRGSVVQLRGQNSDVTWSATVPQIAEAIDDALTREEKDIPAGTQPTGTASTARAQILTALQAAGHTAAAAAELLARADREPRELDPDPDFRETLGGGHALIVEYGDCEVHGTCQCGKAFGTTTPDASLDTFVRPWEHHTNTEVTE</sequence>
<dbReference type="RefSeq" id="WP_210551018.1">
    <property type="nucleotide sequence ID" value="NZ_JARAYT010000010.1"/>
</dbReference>
<evidence type="ECO:0000313" key="2">
    <source>
        <dbReference type="Proteomes" id="UP001271274"/>
    </source>
</evidence>